<dbReference type="AlphaFoldDB" id="A0A381QSH3"/>
<reference evidence="4" key="1">
    <citation type="submission" date="2018-05" db="EMBL/GenBank/DDBJ databases">
        <authorList>
            <person name="Lanie J.A."/>
            <person name="Ng W.-L."/>
            <person name="Kazmierczak K.M."/>
            <person name="Andrzejewski T.M."/>
            <person name="Davidsen T.M."/>
            <person name="Wayne K.J."/>
            <person name="Tettelin H."/>
            <person name="Glass J.I."/>
            <person name="Rusch D."/>
            <person name="Podicherti R."/>
            <person name="Tsui H.-C.T."/>
            <person name="Winkler M.E."/>
        </authorList>
    </citation>
    <scope>NUCLEOTIDE SEQUENCE</scope>
</reference>
<evidence type="ECO:0000313" key="4">
    <source>
        <dbReference type="EMBL" id="SUZ80503.1"/>
    </source>
</evidence>
<dbReference type="PANTHER" id="PTHR39082:SF1">
    <property type="entry name" value="SCAVENGER RECEPTOR CLASS A MEMBER 3"/>
    <property type="match status" value="1"/>
</dbReference>
<feature type="region of interest" description="Disordered" evidence="1">
    <location>
        <begin position="61"/>
        <end position="85"/>
    </location>
</feature>
<gene>
    <name evidence="4" type="ORF">METZ01_LOCUS33357</name>
</gene>
<organism evidence="4">
    <name type="scientific">marine metagenome</name>
    <dbReference type="NCBI Taxonomy" id="408172"/>
    <lineage>
        <taxon>unclassified sequences</taxon>
        <taxon>metagenomes</taxon>
        <taxon>ecological metagenomes</taxon>
    </lineage>
</organism>
<dbReference type="Pfam" id="PF02591">
    <property type="entry name" value="Zn_ribbon_9"/>
    <property type="match status" value="1"/>
</dbReference>
<dbReference type="PANTHER" id="PTHR39082">
    <property type="entry name" value="PHOSPHOLIPASE C-BETA-2-RELATED"/>
    <property type="match status" value="1"/>
</dbReference>
<accession>A0A381QSH3</accession>
<dbReference type="InterPro" id="IPR052376">
    <property type="entry name" value="Oxidative_Scav/Glycosyltrans"/>
</dbReference>
<dbReference type="InterPro" id="IPR003743">
    <property type="entry name" value="Zf-RING_7"/>
</dbReference>
<feature type="domain" description="C4-type zinc ribbon" evidence="2">
    <location>
        <begin position="199"/>
        <end position="230"/>
    </location>
</feature>
<evidence type="ECO:0000259" key="2">
    <source>
        <dbReference type="Pfam" id="PF02591"/>
    </source>
</evidence>
<evidence type="ECO:0000259" key="3">
    <source>
        <dbReference type="Pfam" id="PF24481"/>
    </source>
</evidence>
<feature type="compositionally biased region" description="Basic and acidic residues" evidence="1">
    <location>
        <begin position="61"/>
        <end position="73"/>
    </location>
</feature>
<dbReference type="Pfam" id="PF24481">
    <property type="entry name" value="CT398_CC"/>
    <property type="match status" value="1"/>
</dbReference>
<dbReference type="Gene3D" id="1.10.287.1490">
    <property type="match status" value="1"/>
</dbReference>
<name>A0A381QSH3_9ZZZZ</name>
<protein>
    <recommendedName>
        <fullName evidence="5">C4-type zinc ribbon domain-containing protein</fullName>
    </recommendedName>
</protein>
<dbReference type="EMBL" id="UINC01001428">
    <property type="protein sequence ID" value="SUZ80503.1"/>
    <property type="molecule type" value="Genomic_DNA"/>
</dbReference>
<proteinExistence type="predicted"/>
<dbReference type="InterPro" id="IPR056003">
    <property type="entry name" value="CT398_CC_hairpin"/>
</dbReference>
<evidence type="ECO:0008006" key="5">
    <source>
        <dbReference type="Google" id="ProtNLM"/>
    </source>
</evidence>
<evidence type="ECO:0000256" key="1">
    <source>
        <dbReference type="SAM" id="MobiDB-lite"/>
    </source>
</evidence>
<feature type="domain" description="CT398-like coiled coil hairpin" evidence="3">
    <location>
        <begin position="10"/>
        <end position="187"/>
    </location>
</feature>
<sequence length="233" mass="26426">MTTVRQMFALQELDIILDRVQDQHDKAEYELNNGDEIQSLVSELEQGAEWLQETELQQKATKLEAETQKERSESLSSQLYGGEVTNPRDLESLEREASNVLRLVEQQEAALSEISEKIEEAQTNRNELESKLGEAKAAWKVRQSELRAALKELNSEKAGFEGQRSKLTEGLDPASLQHYETLRKRKGGVAVVKVERGLCQGCRMSLPTHQQQRVRSGRQMVLCSSCGRMLFFS</sequence>